<evidence type="ECO:0000256" key="3">
    <source>
        <dbReference type="PROSITE-ProRule" id="PRU10141"/>
    </source>
</evidence>
<dbReference type="SMART" id="SM00220">
    <property type="entry name" value="S_TKc"/>
    <property type="match status" value="1"/>
</dbReference>
<keyword evidence="2" id="KW-0677">Repeat</keyword>
<evidence type="ECO:0000259" key="4">
    <source>
        <dbReference type="PROSITE" id="PS50011"/>
    </source>
</evidence>
<dbReference type="InterPro" id="IPR032675">
    <property type="entry name" value="LRR_dom_sf"/>
</dbReference>
<name>A0ABV3U219_9GAMM</name>
<dbReference type="PANTHER" id="PTHR48051">
    <property type="match status" value="1"/>
</dbReference>
<dbReference type="Gene3D" id="3.80.10.10">
    <property type="entry name" value="Ribonuclease Inhibitor"/>
    <property type="match status" value="2"/>
</dbReference>
<reference evidence="5 6" key="1">
    <citation type="journal article" date="2011" name="Int. J. Syst. Evol. Microbiol.">
        <title>Zhongshania antarctica gen. nov., sp. nov. and Zhongshania guokunii sp. nov., gammaproteobacteria respectively isolated from coastal attached (fast) ice and surface seawater of the Antarctic.</title>
        <authorList>
            <person name="Li H.J."/>
            <person name="Zhang X.Y."/>
            <person name="Chen C.X."/>
            <person name="Zhang Y.J."/>
            <person name="Gao Z.M."/>
            <person name="Yu Y."/>
            <person name="Chen X.L."/>
            <person name="Chen B."/>
            <person name="Zhang Y.Z."/>
        </authorList>
    </citation>
    <scope>NUCLEOTIDE SEQUENCE [LARGE SCALE GENOMIC DNA]</scope>
    <source>
        <strain evidence="5 6">ZS6-22T</strain>
    </source>
</reference>
<dbReference type="Pfam" id="PF13855">
    <property type="entry name" value="LRR_8"/>
    <property type="match status" value="1"/>
</dbReference>
<gene>
    <name evidence="5" type="ORF">AB4876_03490</name>
</gene>
<keyword evidence="3" id="KW-0067">ATP-binding</keyword>
<dbReference type="InterPro" id="IPR017441">
    <property type="entry name" value="Protein_kinase_ATP_BS"/>
</dbReference>
<dbReference type="EC" id="2.7.-.-" evidence="5"/>
<dbReference type="Pfam" id="PF00560">
    <property type="entry name" value="LRR_1"/>
    <property type="match status" value="1"/>
</dbReference>
<keyword evidence="3" id="KW-0547">Nucleotide-binding</keyword>
<keyword evidence="1" id="KW-0433">Leucine-rich repeat</keyword>
<protein>
    <submittedName>
        <fullName evidence="5">Leucine-rich repeat-containing protein kinase family protein</fullName>
        <ecNumber evidence="5">2.7.-.-</ecNumber>
    </submittedName>
</protein>
<dbReference type="InterPro" id="IPR001611">
    <property type="entry name" value="Leu-rich_rpt"/>
</dbReference>
<evidence type="ECO:0000256" key="2">
    <source>
        <dbReference type="ARBA" id="ARBA00022737"/>
    </source>
</evidence>
<dbReference type="Proteomes" id="UP001557485">
    <property type="component" value="Unassembled WGS sequence"/>
</dbReference>
<dbReference type="InterPro" id="IPR050216">
    <property type="entry name" value="LRR_domain-containing"/>
</dbReference>
<dbReference type="GO" id="GO:0016301">
    <property type="term" value="F:kinase activity"/>
    <property type="evidence" value="ECO:0007669"/>
    <property type="project" value="UniProtKB-KW"/>
</dbReference>
<dbReference type="Gene3D" id="1.10.510.10">
    <property type="entry name" value="Transferase(Phosphotransferase) domain 1"/>
    <property type="match status" value="1"/>
</dbReference>
<dbReference type="Pfam" id="PF07714">
    <property type="entry name" value="PK_Tyr_Ser-Thr"/>
    <property type="match status" value="1"/>
</dbReference>
<dbReference type="PANTHER" id="PTHR48051:SF1">
    <property type="entry name" value="RAS SUPPRESSOR PROTEIN 1"/>
    <property type="match status" value="1"/>
</dbReference>
<dbReference type="InterPro" id="IPR001245">
    <property type="entry name" value="Ser-Thr/Tyr_kinase_cat_dom"/>
</dbReference>
<accession>A0ABV3U219</accession>
<evidence type="ECO:0000256" key="1">
    <source>
        <dbReference type="ARBA" id="ARBA00022614"/>
    </source>
</evidence>
<dbReference type="Gene3D" id="3.30.200.20">
    <property type="entry name" value="Phosphorylase Kinase, domain 1"/>
    <property type="match status" value="1"/>
</dbReference>
<dbReference type="InterPro" id="IPR000719">
    <property type="entry name" value="Prot_kinase_dom"/>
</dbReference>
<dbReference type="EMBL" id="JBFRYA010000002">
    <property type="protein sequence ID" value="MEX1667958.1"/>
    <property type="molecule type" value="Genomic_DNA"/>
</dbReference>
<dbReference type="SMART" id="SM00364">
    <property type="entry name" value="LRR_BAC"/>
    <property type="match status" value="5"/>
</dbReference>
<sequence>MHTLAQLKSGELAGIQRLSLSAKLESLPLEILNLADSLEILDISNNLLRSLPDELTQLRKLKIIFASNNLFKSLPEVLGQCENLEMVGFKSNQIKHVSGRALPPKLRWLTLTDNQLETLPEALGQRPRLQKLLLACNRLKQLPQSLVQCQNLELIRISANQLSAFPDQLLALPKLAWLAFAGNPFSQSNTCAAAVTEVASSRYTLQNILGEGASGLISKATWNTAQDNFPKEVAVKIFKGVLTSDGYPQDELRACLKAGSHPNLVQPLAQVNEADCLALIMKLIPASYKNLGLPPSFTSCTRDTFPKEFSLPITTITKIVTQMSSVLSHLQSQQICHGDIYAHNTLVDNNGDILFGDFGAASMYHMLNSEQQEKIQCVERRALHNFIDDLLSICAEEDRRTEQFTKLKQACYQ</sequence>
<feature type="domain" description="Protein kinase" evidence="4">
    <location>
        <begin position="203"/>
        <end position="413"/>
    </location>
</feature>
<dbReference type="SUPFAM" id="SSF52058">
    <property type="entry name" value="L domain-like"/>
    <property type="match status" value="1"/>
</dbReference>
<evidence type="ECO:0000313" key="5">
    <source>
        <dbReference type="EMBL" id="MEX1667958.1"/>
    </source>
</evidence>
<dbReference type="PROSITE" id="PS00107">
    <property type="entry name" value="PROTEIN_KINASE_ATP"/>
    <property type="match status" value="1"/>
</dbReference>
<dbReference type="SUPFAM" id="SSF56112">
    <property type="entry name" value="Protein kinase-like (PK-like)"/>
    <property type="match status" value="1"/>
</dbReference>
<proteinExistence type="predicted"/>
<dbReference type="SMART" id="SM00369">
    <property type="entry name" value="LRR_TYP"/>
    <property type="match status" value="5"/>
</dbReference>
<feature type="binding site" evidence="3">
    <location>
        <position position="236"/>
    </location>
    <ligand>
        <name>ATP</name>
        <dbReference type="ChEBI" id="CHEBI:30616"/>
    </ligand>
</feature>
<dbReference type="RefSeq" id="WP_368380257.1">
    <property type="nucleotide sequence ID" value="NZ_JBFRYA010000002.1"/>
</dbReference>
<evidence type="ECO:0000313" key="6">
    <source>
        <dbReference type="Proteomes" id="UP001557485"/>
    </source>
</evidence>
<keyword evidence="5" id="KW-0418">Kinase</keyword>
<dbReference type="PROSITE" id="PS51450">
    <property type="entry name" value="LRR"/>
    <property type="match status" value="1"/>
</dbReference>
<organism evidence="5 6">
    <name type="scientific">Zhongshania guokunii</name>
    <dbReference type="NCBI Taxonomy" id="641783"/>
    <lineage>
        <taxon>Bacteria</taxon>
        <taxon>Pseudomonadati</taxon>
        <taxon>Pseudomonadota</taxon>
        <taxon>Gammaproteobacteria</taxon>
        <taxon>Cellvibrionales</taxon>
        <taxon>Spongiibacteraceae</taxon>
        <taxon>Zhongshania</taxon>
    </lineage>
</organism>
<dbReference type="InterPro" id="IPR011009">
    <property type="entry name" value="Kinase-like_dom_sf"/>
</dbReference>
<keyword evidence="6" id="KW-1185">Reference proteome</keyword>
<keyword evidence="5" id="KW-0808">Transferase</keyword>
<comment type="caution">
    <text evidence="5">The sequence shown here is derived from an EMBL/GenBank/DDBJ whole genome shotgun (WGS) entry which is preliminary data.</text>
</comment>
<dbReference type="PROSITE" id="PS50011">
    <property type="entry name" value="PROTEIN_KINASE_DOM"/>
    <property type="match status" value="1"/>
</dbReference>
<dbReference type="InterPro" id="IPR003591">
    <property type="entry name" value="Leu-rich_rpt_typical-subtyp"/>
</dbReference>